<keyword evidence="2" id="KW-1185">Reference proteome</keyword>
<dbReference type="EMBL" id="ML769448">
    <property type="protein sequence ID" value="KAE9401249.1"/>
    <property type="molecule type" value="Genomic_DNA"/>
</dbReference>
<accession>A0A6A4HS88</accession>
<evidence type="ECO:0000313" key="2">
    <source>
        <dbReference type="Proteomes" id="UP000799118"/>
    </source>
</evidence>
<protein>
    <submittedName>
        <fullName evidence="1">Uncharacterized protein</fullName>
    </submittedName>
</protein>
<dbReference type="Proteomes" id="UP000799118">
    <property type="component" value="Unassembled WGS sequence"/>
</dbReference>
<proteinExistence type="predicted"/>
<name>A0A6A4HS88_9AGAR</name>
<dbReference type="OrthoDB" id="2920504at2759"/>
<dbReference type="AlphaFoldDB" id="A0A6A4HS88"/>
<evidence type="ECO:0000313" key="1">
    <source>
        <dbReference type="EMBL" id="KAE9401249.1"/>
    </source>
</evidence>
<gene>
    <name evidence="1" type="ORF">BT96DRAFT_992304</name>
</gene>
<sequence>MVNIIGETFAGSLEFPGWKIPQTGEFFISYFNEDVDTPGMTAMVTCGEQRQNPKPSSTGSSSNLIVISTTYWSLTILNQEGPHEGVEEDGEDTIETGVACSRVMAKREKVDSGKQSR</sequence>
<organism evidence="1 2">
    <name type="scientific">Gymnopus androsaceus JB14</name>
    <dbReference type="NCBI Taxonomy" id="1447944"/>
    <lineage>
        <taxon>Eukaryota</taxon>
        <taxon>Fungi</taxon>
        <taxon>Dikarya</taxon>
        <taxon>Basidiomycota</taxon>
        <taxon>Agaricomycotina</taxon>
        <taxon>Agaricomycetes</taxon>
        <taxon>Agaricomycetidae</taxon>
        <taxon>Agaricales</taxon>
        <taxon>Marasmiineae</taxon>
        <taxon>Omphalotaceae</taxon>
        <taxon>Gymnopus</taxon>
    </lineage>
</organism>
<reference evidence="1" key="1">
    <citation type="journal article" date="2019" name="Environ. Microbiol.">
        <title>Fungal ecological strategies reflected in gene transcription - a case study of two litter decomposers.</title>
        <authorList>
            <person name="Barbi F."/>
            <person name="Kohler A."/>
            <person name="Barry K."/>
            <person name="Baskaran P."/>
            <person name="Daum C."/>
            <person name="Fauchery L."/>
            <person name="Ihrmark K."/>
            <person name="Kuo A."/>
            <person name="LaButti K."/>
            <person name="Lipzen A."/>
            <person name="Morin E."/>
            <person name="Grigoriev I.V."/>
            <person name="Henrissat B."/>
            <person name="Lindahl B."/>
            <person name="Martin F."/>
        </authorList>
    </citation>
    <scope>NUCLEOTIDE SEQUENCE</scope>
    <source>
        <strain evidence="1">JB14</strain>
    </source>
</reference>